<dbReference type="Pfam" id="PF00905">
    <property type="entry name" value="Transpeptidase"/>
    <property type="match status" value="1"/>
</dbReference>
<evidence type="ECO:0000256" key="1">
    <source>
        <dbReference type="ARBA" id="ARBA00001526"/>
    </source>
</evidence>
<gene>
    <name evidence="9" type="primary">blaOXA</name>
    <name evidence="9" type="ORF">PQI24_19465</name>
</gene>
<comment type="caution">
    <text evidence="9">The sequence shown here is derived from an EMBL/GenBank/DDBJ whole genome shotgun (WGS) entry which is preliminary data.</text>
</comment>
<keyword evidence="10" id="KW-1185">Reference proteome</keyword>
<dbReference type="EC" id="3.5.2.6" evidence="3"/>
<name>A0ABU8SYW0_9GAMM</name>
<evidence type="ECO:0000256" key="2">
    <source>
        <dbReference type="ARBA" id="ARBA00007898"/>
    </source>
</evidence>
<dbReference type="RefSeq" id="WP_138617567.1">
    <property type="nucleotide sequence ID" value="NZ_JAQPZS010000026.1"/>
</dbReference>
<reference evidence="9 10" key="1">
    <citation type="submission" date="2023-01" db="EMBL/GenBank/DDBJ databases">
        <title>Trichodesmium-associated heterotrophic epibiont bacteria.</title>
        <authorList>
            <person name="Cleveland C.S."/>
            <person name="Webb E.A."/>
        </authorList>
    </citation>
    <scope>NUCLEOTIDE SEQUENCE [LARGE SCALE GENOMIC DNA]</scope>
    <source>
        <strain evidence="9 10">USCH2</strain>
    </source>
</reference>
<keyword evidence="6" id="KW-0046">Antibiotic resistance</keyword>
<accession>A0ABU8SYW0</accession>
<dbReference type="EMBL" id="JAQPZS010000026">
    <property type="protein sequence ID" value="MEJ6498219.1"/>
    <property type="molecule type" value="Genomic_DNA"/>
</dbReference>
<keyword evidence="4 7" id="KW-0732">Signal</keyword>
<dbReference type="InterPro" id="IPR001460">
    <property type="entry name" value="PCN-bd_Tpept"/>
</dbReference>
<organism evidence="9 10">
    <name type="scientific">Pseudoalteromonas lipolytica</name>
    <dbReference type="NCBI Taxonomy" id="570156"/>
    <lineage>
        <taxon>Bacteria</taxon>
        <taxon>Pseudomonadati</taxon>
        <taxon>Pseudomonadota</taxon>
        <taxon>Gammaproteobacteria</taxon>
        <taxon>Alteromonadales</taxon>
        <taxon>Pseudoalteromonadaceae</taxon>
        <taxon>Pseudoalteromonas</taxon>
    </lineage>
</organism>
<dbReference type="GO" id="GO:0008800">
    <property type="term" value="F:beta-lactamase activity"/>
    <property type="evidence" value="ECO:0007669"/>
    <property type="project" value="UniProtKB-EC"/>
</dbReference>
<evidence type="ECO:0000256" key="7">
    <source>
        <dbReference type="SAM" id="SignalP"/>
    </source>
</evidence>
<keyword evidence="5 9" id="KW-0378">Hydrolase</keyword>
<dbReference type="PANTHER" id="PTHR30627">
    <property type="entry name" value="PEPTIDOGLYCAN D,D-TRANSPEPTIDASE"/>
    <property type="match status" value="1"/>
</dbReference>
<evidence type="ECO:0000256" key="4">
    <source>
        <dbReference type="ARBA" id="ARBA00022729"/>
    </source>
</evidence>
<comment type="similarity">
    <text evidence="2">Belongs to the class-D beta-lactamase family.</text>
</comment>
<dbReference type="Proteomes" id="UP001377972">
    <property type="component" value="Unassembled WGS sequence"/>
</dbReference>
<dbReference type="PANTHER" id="PTHR30627:SF6">
    <property type="entry name" value="BETA-LACTAMASE YBXI-RELATED"/>
    <property type="match status" value="1"/>
</dbReference>
<dbReference type="Gene3D" id="3.40.710.10">
    <property type="entry name" value="DD-peptidase/beta-lactamase superfamily"/>
    <property type="match status" value="1"/>
</dbReference>
<feature type="domain" description="Penicillin-binding protein transpeptidase" evidence="8">
    <location>
        <begin position="55"/>
        <end position="247"/>
    </location>
</feature>
<evidence type="ECO:0000256" key="3">
    <source>
        <dbReference type="ARBA" id="ARBA00012865"/>
    </source>
</evidence>
<evidence type="ECO:0000256" key="6">
    <source>
        <dbReference type="ARBA" id="ARBA00023251"/>
    </source>
</evidence>
<dbReference type="NCBIfam" id="NF012161">
    <property type="entry name" value="bla_class_D_main"/>
    <property type="match status" value="1"/>
</dbReference>
<dbReference type="InterPro" id="IPR012338">
    <property type="entry name" value="Beta-lactam/transpept-like"/>
</dbReference>
<sequence length="257" mass="29442">MKQTLIFILTLFYSIASIAEDAQLAAIFDRYETEGTILISSIGGEKEFIYNESRAGQRFAVASTFKILNSLIALEEKIVLKKESIIKWDGTEYGIRSWNGDQTLASAYKVSCVWCYQRIAERIGAEKYRFYIGAVGYGQISEVFNETTFWLDGSLKNSANEQVDFLKEVYRRSLPFSLFSYETLKDIMTEEESSLYVIRAKTGWAKRVEPQVGWYVGYIETKNDTWFFATNITINSIADLSLRKKITLEALRTKGII</sequence>
<protein>
    <recommendedName>
        <fullName evidence="3">beta-lactamase</fullName>
        <ecNumber evidence="3">3.5.2.6</ecNumber>
    </recommendedName>
</protein>
<dbReference type="InterPro" id="IPR050515">
    <property type="entry name" value="Beta-lactam/transpept"/>
</dbReference>
<evidence type="ECO:0000313" key="9">
    <source>
        <dbReference type="EMBL" id="MEJ6498219.1"/>
    </source>
</evidence>
<feature type="signal peptide" evidence="7">
    <location>
        <begin position="1"/>
        <end position="19"/>
    </location>
</feature>
<comment type="catalytic activity">
    <reaction evidence="1">
        <text>a beta-lactam + H2O = a substituted beta-amino acid</text>
        <dbReference type="Rhea" id="RHEA:20401"/>
        <dbReference type="ChEBI" id="CHEBI:15377"/>
        <dbReference type="ChEBI" id="CHEBI:35627"/>
        <dbReference type="ChEBI" id="CHEBI:140347"/>
        <dbReference type="EC" id="3.5.2.6"/>
    </reaction>
</comment>
<feature type="chain" id="PRO_5046276695" description="beta-lactamase" evidence="7">
    <location>
        <begin position="20"/>
        <end position="257"/>
    </location>
</feature>
<evidence type="ECO:0000259" key="8">
    <source>
        <dbReference type="Pfam" id="PF00905"/>
    </source>
</evidence>
<evidence type="ECO:0000256" key="5">
    <source>
        <dbReference type="ARBA" id="ARBA00022801"/>
    </source>
</evidence>
<dbReference type="SUPFAM" id="SSF56601">
    <property type="entry name" value="beta-lactamase/transpeptidase-like"/>
    <property type="match status" value="1"/>
</dbReference>
<evidence type="ECO:0000313" key="10">
    <source>
        <dbReference type="Proteomes" id="UP001377972"/>
    </source>
</evidence>
<proteinExistence type="inferred from homology"/>